<keyword evidence="1" id="KW-1185">Reference proteome</keyword>
<sequence length="107" mass="11882">MSAIFFKRNISSLKMGSFRRQFCTAYRRLIFLSRRFYWGLKEDFSERIVASGEASTSLSALIFGCSCCSICSPSIDSATASASEPQLWAPLPSRLSTDLTPVLVEPL</sequence>
<organism evidence="1 2">
    <name type="scientific">Romanomermis culicivorax</name>
    <name type="common">Nematode worm</name>
    <dbReference type="NCBI Taxonomy" id="13658"/>
    <lineage>
        <taxon>Eukaryota</taxon>
        <taxon>Metazoa</taxon>
        <taxon>Ecdysozoa</taxon>
        <taxon>Nematoda</taxon>
        <taxon>Enoplea</taxon>
        <taxon>Dorylaimia</taxon>
        <taxon>Mermithida</taxon>
        <taxon>Mermithoidea</taxon>
        <taxon>Mermithidae</taxon>
        <taxon>Romanomermis</taxon>
    </lineage>
</organism>
<name>A0A915HRD8_ROMCU</name>
<proteinExistence type="predicted"/>
<accession>A0A915HRD8</accession>
<evidence type="ECO:0000313" key="2">
    <source>
        <dbReference type="WBParaSite" id="nRc.2.0.1.t03932-RA"/>
    </source>
</evidence>
<evidence type="ECO:0000313" key="1">
    <source>
        <dbReference type="Proteomes" id="UP000887565"/>
    </source>
</evidence>
<reference evidence="2" key="1">
    <citation type="submission" date="2022-11" db="UniProtKB">
        <authorList>
            <consortium name="WormBaseParasite"/>
        </authorList>
    </citation>
    <scope>IDENTIFICATION</scope>
</reference>
<dbReference type="AlphaFoldDB" id="A0A915HRD8"/>
<dbReference type="Proteomes" id="UP000887565">
    <property type="component" value="Unplaced"/>
</dbReference>
<protein>
    <submittedName>
        <fullName evidence="2">Uncharacterized protein</fullName>
    </submittedName>
</protein>
<dbReference type="WBParaSite" id="nRc.2.0.1.t03932-RA">
    <property type="protein sequence ID" value="nRc.2.0.1.t03932-RA"/>
    <property type="gene ID" value="nRc.2.0.1.g03932"/>
</dbReference>